<organism evidence="2 3">
    <name type="scientific">Entomomonas asaccharolytica</name>
    <dbReference type="NCBI Taxonomy" id="2785331"/>
    <lineage>
        <taxon>Bacteria</taxon>
        <taxon>Pseudomonadati</taxon>
        <taxon>Pseudomonadota</taxon>
        <taxon>Gammaproteobacteria</taxon>
        <taxon>Pseudomonadales</taxon>
        <taxon>Pseudomonadaceae</taxon>
        <taxon>Entomomonas</taxon>
    </lineage>
</organism>
<dbReference type="CDD" id="cd01741">
    <property type="entry name" value="GATase1_1"/>
    <property type="match status" value="1"/>
</dbReference>
<dbReference type="InterPro" id="IPR017926">
    <property type="entry name" value="GATASE"/>
</dbReference>
<dbReference type="InterPro" id="IPR029062">
    <property type="entry name" value="Class_I_gatase-like"/>
</dbReference>
<dbReference type="InterPro" id="IPR044992">
    <property type="entry name" value="ChyE-like"/>
</dbReference>
<gene>
    <name evidence="2" type="ORF">JHT90_03170</name>
</gene>
<evidence type="ECO:0000259" key="1">
    <source>
        <dbReference type="Pfam" id="PF00117"/>
    </source>
</evidence>
<dbReference type="EMBL" id="CP067393">
    <property type="protein sequence ID" value="QQP86257.1"/>
    <property type="molecule type" value="Genomic_DNA"/>
</dbReference>
<keyword evidence="3" id="KW-1185">Reference proteome</keyword>
<dbReference type="Gene3D" id="3.40.50.880">
    <property type="match status" value="1"/>
</dbReference>
<sequence length="247" mass="27637">MVLRICILETDFIRPELVAEYHGYGAMFEKMFSTQPIAVECKVYNVVNGDYPSADEQWDAYLITGSKADSFANDPWIETLKVYVKNLFDQGKILLGVCFGHQLLALVFGGKVERAIQGWGVGSHHYDVNHKADWMTPALDKLTLLISHQDQVTLLPESATLVAKSDFCPNAAFTIGKQVLCFQGHPEFVVNYAKAIFDSREEQLGKELYAKAISSLSAEHQGVVVAEWMARFVQEGLTQQNSALEQR</sequence>
<evidence type="ECO:0000313" key="2">
    <source>
        <dbReference type="EMBL" id="QQP86257.1"/>
    </source>
</evidence>
<evidence type="ECO:0000313" key="3">
    <source>
        <dbReference type="Proteomes" id="UP000595278"/>
    </source>
</evidence>
<dbReference type="KEGG" id="eaz:JHT90_03170"/>
<dbReference type="NCBIfam" id="NF004212">
    <property type="entry name" value="PRK05665.1"/>
    <property type="match status" value="1"/>
</dbReference>
<dbReference type="SUPFAM" id="SSF52317">
    <property type="entry name" value="Class I glutamine amidotransferase-like"/>
    <property type="match status" value="1"/>
</dbReference>
<feature type="domain" description="Glutamine amidotransferase" evidence="1">
    <location>
        <begin position="72"/>
        <end position="191"/>
    </location>
</feature>
<dbReference type="Pfam" id="PF00117">
    <property type="entry name" value="GATase"/>
    <property type="match status" value="1"/>
</dbReference>
<dbReference type="PANTHER" id="PTHR42695:SF5">
    <property type="entry name" value="GLUTAMINE AMIDOTRANSFERASE YLR126C-RELATED"/>
    <property type="match status" value="1"/>
</dbReference>
<reference evidence="2 3" key="1">
    <citation type="submission" date="2021-01" db="EMBL/GenBank/DDBJ databases">
        <title>Entomomonas sp. F2A isolated from a house cricket (Acheta domesticus).</title>
        <authorList>
            <person name="Spergser J."/>
            <person name="Busse H.-J."/>
        </authorList>
    </citation>
    <scope>NUCLEOTIDE SEQUENCE [LARGE SCALE GENOMIC DNA]</scope>
    <source>
        <strain evidence="2 3">F2A</strain>
    </source>
</reference>
<dbReference type="RefSeq" id="WP_201093989.1">
    <property type="nucleotide sequence ID" value="NZ_CP067393.1"/>
</dbReference>
<proteinExistence type="predicted"/>
<accession>A0A974RXK3</accession>
<dbReference type="Proteomes" id="UP000595278">
    <property type="component" value="Chromosome"/>
</dbReference>
<dbReference type="AlphaFoldDB" id="A0A974RXK3"/>
<dbReference type="GO" id="GO:0005829">
    <property type="term" value="C:cytosol"/>
    <property type="evidence" value="ECO:0007669"/>
    <property type="project" value="TreeGrafter"/>
</dbReference>
<name>A0A974RXK3_9GAMM</name>
<dbReference type="PROSITE" id="PS51273">
    <property type="entry name" value="GATASE_TYPE_1"/>
    <property type="match status" value="1"/>
</dbReference>
<protein>
    <submittedName>
        <fullName evidence="2">Amidotransferase</fullName>
    </submittedName>
</protein>
<dbReference type="PANTHER" id="PTHR42695">
    <property type="entry name" value="GLUTAMINE AMIDOTRANSFERASE YLR126C-RELATED"/>
    <property type="match status" value="1"/>
</dbReference>